<comment type="similarity">
    <text evidence="2 9">Belongs to the Mediator complex subunit 5 family.</text>
</comment>
<evidence type="ECO:0000256" key="7">
    <source>
        <dbReference type="ARBA" id="ARBA00023242"/>
    </source>
</evidence>
<evidence type="ECO:0000256" key="1">
    <source>
        <dbReference type="ARBA" id="ARBA00004123"/>
    </source>
</evidence>
<dbReference type="OrthoDB" id="5549158at2759"/>
<evidence type="ECO:0000313" key="11">
    <source>
        <dbReference type="EMBL" id="PPQ71344.1"/>
    </source>
</evidence>
<comment type="caution">
    <text evidence="11">The sequence shown here is derived from an EMBL/GenBank/DDBJ whole genome shotgun (WGS) entry which is preliminary data.</text>
</comment>
<protein>
    <recommendedName>
        <fullName evidence="3 9">Mediator of RNA polymerase II transcription subunit 5</fullName>
    </recommendedName>
    <alternativeName>
        <fullName evidence="8 9">Mediator complex subunit 5</fullName>
    </alternativeName>
</protein>
<evidence type="ECO:0000256" key="4">
    <source>
        <dbReference type="ARBA" id="ARBA00023015"/>
    </source>
</evidence>
<dbReference type="PANTHER" id="PTHR35784:SF1">
    <property type="entry name" value="MEDIATOR OF RNA POLYMERASE II TRANSCRIPTION SUBUNIT 5"/>
    <property type="match status" value="1"/>
</dbReference>
<evidence type="ECO:0000256" key="10">
    <source>
        <dbReference type="SAM" id="MobiDB-lite"/>
    </source>
</evidence>
<evidence type="ECO:0000256" key="5">
    <source>
        <dbReference type="ARBA" id="ARBA00023159"/>
    </source>
</evidence>
<dbReference type="Proteomes" id="UP000284842">
    <property type="component" value="Unassembled WGS sequence"/>
</dbReference>
<sequence>MLQTTAYDIYPPQPAIHLKNSPDNTSDSQYLPHIHQQPMYEMAQEQPEYYVLSPSPPAPPGPAVHGRHTFPTPSELLSDMASSIDNLSISSSSSACDSSWSTNTPSNKARRRVVAESIGFDSTDPDTITPHDKKRHYLECLESYVTYLNSYFESLGIPVPPLSRFDHQKDLGNRSIRWLGLCKLLISKHLTSQNSDIIASDLSNSVLVLYRSYPGDTDLQDYLSVAIQDGLLPVSIFVPTFLQAARSSELHKTSTLNNLCRIALDAYYASGLPEPRGFILAPHESPAAMASFLQDGLALLRTAYSLPISHFHPLTESVSEFISLLVACILSSLPQIPPPQATLCFTDLNDLLNNYHFLPNLRQALDSLMLTLSMTFGDELKVPQQAQIPHTILPASSGSKVDVFGPSSDTDIISLGLLVNYMVTKRAHAYGSGDTKNAVALLVAAFRWSSWTPTVYYTQLFLSAFTCLAHNTSCSRLWKAFIAGRIPVLLASFEEVINTDNPNTDLRGGLKNALTALFQRRISLEIMNQGDQVLARDAARDPHPDEEVNRSYKRELLSQLCKVELISPALASQLDSSYVHDSPPKWYSAETHDGHHGAVDLSAYLESKLGIEHKVEEFDIWVSRIWRDSNIQAIFADALFKRFISSATSLDAEGLGHLCKILYTYEHALDIVSLHVGIIDLVHKALVFLEDYDCETVGDPQTAIRNLGDVVLFVQYTVGRFKFEQKAITRDNRTVSTGTVTNIERSGQDRTQEDANTYNAWYKVLFDTNSEGIEDNIFRSTKLKVLLRIAPRLITNAIAHATGASQKMDKLDKEVLINGVSYFTEPLLNWTLVPVIRSIIKEIHKTISNPSIPDEVLQILLKSAPKPVLALCSPQITSLMTFMEKVKQAPPAVVPDKMKLLSASEISGIRTLVANAVGHKGGAESFMTNLSESQVWYQQVQQAIQTTFNMARSQKAPFLDVRRCLKTLSPIQFLELFWSELVGTAGSATSSTGIPGGDLEACRRTATFVLTTPQEPPIHPLLPIFMHLVVPSIIVATDRLPPSEQSMRVELLVAIISSSLNAALHLEWALRSAAGSDRLVLGETSGAMARRLAGDLKRNRNSDVSRSVLKHLAASQSLVANFPAFVAELGS</sequence>
<evidence type="ECO:0000256" key="2">
    <source>
        <dbReference type="ARBA" id="ARBA00008782"/>
    </source>
</evidence>
<dbReference type="AlphaFoldDB" id="A0A409VYK2"/>
<comment type="subcellular location">
    <subcellularLocation>
        <location evidence="1 9">Nucleus</location>
    </subcellularLocation>
</comment>
<comment type="subunit">
    <text evidence="9">Component of the Mediator complex.</text>
</comment>
<evidence type="ECO:0000256" key="6">
    <source>
        <dbReference type="ARBA" id="ARBA00023163"/>
    </source>
</evidence>
<evidence type="ECO:0000256" key="9">
    <source>
        <dbReference type="RuleBase" id="RU364142"/>
    </source>
</evidence>
<dbReference type="STRING" id="181874.A0A409VYK2"/>
<feature type="region of interest" description="Disordered" evidence="10">
    <location>
        <begin position="56"/>
        <end position="75"/>
    </location>
</feature>
<gene>
    <name evidence="9" type="primary">MED5</name>
    <name evidence="11" type="ORF">CVT24_012085</name>
</gene>
<dbReference type="InterPro" id="IPR014801">
    <property type="entry name" value="Mediator_Med5_fun"/>
</dbReference>
<evidence type="ECO:0000313" key="12">
    <source>
        <dbReference type="Proteomes" id="UP000284842"/>
    </source>
</evidence>
<dbReference type="Pfam" id="PF08689">
    <property type="entry name" value="Med5"/>
    <property type="match status" value="1"/>
</dbReference>
<keyword evidence="6 9" id="KW-0804">Transcription</keyword>
<dbReference type="InParanoid" id="A0A409VYK2"/>
<evidence type="ECO:0000256" key="3">
    <source>
        <dbReference type="ARBA" id="ARBA00020628"/>
    </source>
</evidence>
<dbReference type="EMBL" id="NHTK01005919">
    <property type="protein sequence ID" value="PPQ71344.1"/>
    <property type="molecule type" value="Genomic_DNA"/>
</dbReference>
<evidence type="ECO:0000256" key="8">
    <source>
        <dbReference type="ARBA" id="ARBA00031256"/>
    </source>
</evidence>
<dbReference type="PANTHER" id="PTHR35784">
    <property type="entry name" value="MEDIATOR OF RNA POLYMERASE II TRANSCRIPTION SUBUNIT 5"/>
    <property type="match status" value="1"/>
</dbReference>
<keyword evidence="12" id="KW-1185">Reference proteome</keyword>
<keyword evidence="5 9" id="KW-0010">Activator</keyword>
<dbReference type="GO" id="GO:0006357">
    <property type="term" value="P:regulation of transcription by RNA polymerase II"/>
    <property type="evidence" value="ECO:0007669"/>
    <property type="project" value="InterPro"/>
</dbReference>
<keyword evidence="4 9" id="KW-0805">Transcription regulation</keyword>
<dbReference type="GO" id="GO:0016592">
    <property type="term" value="C:mediator complex"/>
    <property type="evidence" value="ECO:0007669"/>
    <property type="project" value="InterPro"/>
</dbReference>
<comment type="function">
    <text evidence="9">Component of the Mediator complex, a coactivator involved in the regulated transcription of nearly all RNA polymerase II-dependent genes. Mediator functions as a bridge to convey information from gene-specific regulatory proteins to the basal RNA polymerase II transcription machinery. Mediator is recruited to promoters by direct interactions with regulatory proteins and serves as a scaffold for the assembly of a functional preinitiation complex with RNA polymerase II and the general transcription factors.</text>
</comment>
<organism evidence="11 12">
    <name type="scientific">Panaeolus cyanescens</name>
    <dbReference type="NCBI Taxonomy" id="181874"/>
    <lineage>
        <taxon>Eukaryota</taxon>
        <taxon>Fungi</taxon>
        <taxon>Dikarya</taxon>
        <taxon>Basidiomycota</taxon>
        <taxon>Agaricomycotina</taxon>
        <taxon>Agaricomycetes</taxon>
        <taxon>Agaricomycetidae</taxon>
        <taxon>Agaricales</taxon>
        <taxon>Agaricineae</taxon>
        <taxon>Galeropsidaceae</taxon>
        <taxon>Panaeolus</taxon>
    </lineage>
</organism>
<dbReference type="GO" id="GO:0003712">
    <property type="term" value="F:transcription coregulator activity"/>
    <property type="evidence" value="ECO:0007669"/>
    <property type="project" value="InterPro"/>
</dbReference>
<reference evidence="11 12" key="1">
    <citation type="journal article" date="2018" name="Evol. Lett.">
        <title>Horizontal gene cluster transfer increased hallucinogenic mushroom diversity.</title>
        <authorList>
            <person name="Reynolds H.T."/>
            <person name="Vijayakumar V."/>
            <person name="Gluck-Thaler E."/>
            <person name="Korotkin H.B."/>
            <person name="Matheny P.B."/>
            <person name="Slot J.C."/>
        </authorList>
    </citation>
    <scope>NUCLEOTIDE SEQUENCE [LARGE SCALE GENOMIC DNA]</scope>
    <source>
        <strain evidence="11 12">2629</strain>
    </source>
</reference>
<name>A0A409VYK2_9AGAR</name>
<proteinExistence type="inferred from homology"/>
<keyword evidence="7 9" id="KW-0539">Nucleus</keyword>
<accession>A0A409VYK2</accession>